<name>A0A9D2LWK4_9FIRM</name>
<feature type="transmembrane region" description="Helical" evidence="1">
    <location>
        <begin position="158"/>
        <end position="178"/>
    </location>
</feature>
<comment type="caution">
    <text evidence="2">The sequence shown here is derived from an EMBL/GenBank/DDBJ whole genome shotgun (WGS) entry which is preliminary data.</text>
</comment>
<reference evidence="2" key="1">
    <citation type="journal article" date="2021" name="PeerJ">
        <title>Extensive microbial diversity within the chicken gut microbiome revealed by metagenomics and culture.</title>
        <authorList>
            <person name="Gilroy R."/>
            <person name="Ravi A."/>
            <person name="Getino M."/>
            <person name="Pursley I."/>
            <person name="Horton D.L."/>
            <person name="Alikhan N.F."/>
            <person name="Baker D."/>
            <person name="Gharbi K."/>
            <person name="Hall N."/>
            <person name="Watson M."/>
            <person name="Adriaenssens E.M."/>
            <person name="Foster-Nyarko E."/>
            <person name="Jarju S."/>
            <person name="Secka A."/>
            <person name="Antonio M."/>
            <person name="Oren A."/>
            <person name="Chaudhuri R.R."/>
            <person name="La Ragione R."/>
            <person name="Hildebrand F."/>
            <person name="Pallen M.J."/>
        </authorList>
    </citation>
    <scope>NUCLEOTIDE SEQUENCE</scope>
    <source>
        <strain evidence="2">ChiBcolR8-3208</strain>
    </source>
</reference>
<dbReference type="Proteomes" id="UP000824214">
    <property type="component" value="Unassembled WGS sequence"/>
</dbReference>
<evidence type="ECO:0000313" key="2">
    <source>
        <dbReference type="EMBL" id="HJB36847.1"/>
    </source>
</evidence>
<feature type="transmembrane region" description="Helical" evidence="1">
    <location>
        <begin position="222"/>
        <end position="244"/>
    </location>
</feature>
<organism evidence="2 3">
    <name type="scientific">Candidatus Acutalibacter ornithocaccae</name>
    <dbReference type="NCBI Taxonomy" id="2838416"/>
    <lineage>
        <taxon>Bacteria</taxon>
        <taxon>Bacillati</taxon>
        <taxon>Bacillota</taxon>
        <taxon>Clostridia</taxon>
        <taxon>Eubacteriales</taxon>
        <taxon>Acutalibacteraceae</taxon>
        <taxon>Acutalibacter</taxon>
    </lineage>
</organism>
<feature type="transmembrane region" description="Helical" evidence="1">
    <location>
        <begin position="256"/>
        <end position="277"/>
    </location>
</feature>
<evidence type="ECO:0000313" key="3">
    <source>
        <dbReference type="Proteomes" id="UP000824214"/>
    </source>
</evidence>
<feature type="transmembrane region" description="Helical" evidence="1">
    <location>
        <begin position="46"/>
        <end position="66"/>
    </location>
</feature>
<keyword evidence="1" id="KW-0472">Membrane</keyword>
<feature type="transmembrane region" description="Helical" evidence="1">
    <location>
        <begin position="12"/>
        <end position="34"/>
    </location>
</feature>
<evidence type="ECO:0000256" key="1">
    <source>
        <dbReference type="SAM" id="Phobius"/>
    </source>
</evidence>
<sequence>MDWKKLLHKLLFPGAAVVLLSVPVGFGLLAYAFLVAGEESPIATVSYVLSAYSLVVVCANAVPLFRKGSQWVRGLPLVSQLLEDVPYRARLTLAASLGVNILYAGFNALSGLYYRSPWFGSLAAYYLLLSVMRFLLARYARRHGFGENMAAEWRHYRLCGAMLIPMNFALAGVVILVLHQEGGFHYGSMLIYVMALYAFYVTISGVISLVRTRKYKSPVLSAARVVSLASALVSMLSLEVAMLAQFGGGEFFRRAMIASTGGAVCFILVGMASAMIVRATKELKQPQT</sequence>
<gene>
    <name evidence="2" type="ORF">H9942_02105</name>
</gene>
<reference evidence="2" key="2">
    <citation type="submission" date="2021-04" db="EMBL/GenBank/DDBJ databases">
        <authorList>
            <person name="Gilroy R."/>
        </authorList>
    </citation>
    <scope>NUCLEOTIDE SEQUENCE</scope>
    <source>
        <strain evidence="2">ChiBcolR8-3208</strain>
    </source>
</reference>
<dbReference type="AlphaFoldDB" id="A0A9D2LWK4"/>
<feature type="transmembrane region" description="Helical" evidence="1">
    <location>
        <begin position="118"/>
        <end position="137"/>
    </location>
</feature>
<dbReference type="EMBL" id="DWXZ01000036">
    <property type="protein sequence ID" value="HJB36847.1"/>
    <property type="molecule type" value="Genomic_DNA"/>
</dbReference>
<feature type="transmembrane region" description="Helical" evidence="1">
    <location>
        <begin position="87"/>
        <end position="106"/>
    </location>
</feature>
<feature type="transmembrane region" description="Helical" evidence="1">
    <location>
        <begin position="190"/>
        <end position="210"/>
    </location>
</feature>
<proteinExistence type="predicted"/>
<keyword evidence="1" id="KW-1133">Transmembrane helix</keyword>
<keyword evidence="1" id="KW-0812">Transmembrane</keyword>
<protein>
    <submittedName>
        <fullName evidence="2">Uncharacterized protein</fullName>
    </submittedName>
</protein>
<accession>A0A9D2LWK4</accession>